<sequence>MIDELKRKFNGMSIEINKKKELQHLEQVANLSTYPSQRFKSFCYDNDDDYDYEASIIPLNEIDSQIHPSIAITPILPTFKPEDSLIMRNEDLSTIPEKESDELIKSSVEDLVPIPGGVIDFPVKTSLVLKAHDAALDDGVLLVKRYQHLPRVQLPPLFAKTATTPFQAENLMHDFVPDLDSMVSLQVSVAVLSSIHGAAASFA</sequence>
<dbReference type="Proteomes" id="UP001151760">
    <property type="component" value="Unassembled WGS sequence"/>
</dbReference>
<keyword evidence="2" id="KW-1185">Reference proteome</keyword>
<reference evidence="1" key="1">
    <citation type="journal article" date="2022" name="Int. J. Mol. Sci.">
        <title>Draft Genome of Tanacetum Coccineum: Genomic Comparison of Closely Related Tanacetum-Family Plants.</title>
        <authorList>
            <person name="Yamashiro T."/>
            <person name="Shiraishi A."/>
            <person name="Nakayama K."/>
            <person name="Satake H."/>
        </authorList>
    </citation>
    <scope>NUCLEOTIDE SEQUENCE</scope>
</reference>
<organism evidence="1 2">
    <name type="scientific">Tanacetum coccineum</name>
    <dbReference type="NCBI Taxonomy" id="301880"/>
    <lineage>
        <taxon>Eukaryota</taxon>
        <taxon>Viridiplantae</taxon>
        <taxon>Streptophyta</taxon>
        <taxon>Embryophyta</taxon>
        <taxon>Tracheophyta</taxon>
        <taxon>Spermatophyta</taxon>
        <taxon>Magnoliopsida</taxon>
        <taxon>eudicotyledons</taxon>
        <taxon>Gunneridae</taxon>
        <taxon>Pentapetalae</taxon>
        <taxon>asterids</taxon>
        <taxon>campanulids</taxon>
        <taxon>Asterales</taxon>
        <taxon>Asteraceae</taxon>
        <taxon>Asteroideae</taxon>
        <taxon>Anthemideae</taxon>
        <taxon>Anthemidinae</taxon>
        <taxon>Tanacetum</taxon>
    </lineage>
</organism>
<name>A0ABQ5J7D8_9ASTR</name>
<protein>
    <submittedName>
        <fullName evidence="1">Uncharacterized protein</fullName>
    </submittedName>
</protein>
<reference evidence="1" key="2">
    <citation type="submission" date="2022-01" db="EMBL/GenBank/DDBJ databases">
        <authorList>
            <person name="Yamashiro T."/>
            <person name="Shiraishi A."/>
            <person name="Satake H."/>
            <person name="Nakayama K."/>
        </authorList>
    </citation>
    <scope>NUCLEOTIDE SEQUENCE</scope>
</reference>
<accession>A0ABQ5J7D8</accession>
<evidence type="ECO:0000313" key="2">
    <source>
        <dbReference type="Proteomes" id="UP001151760"/>
    </source>
</evidence>
<proteinExistence type="predicted"/>
<evidence type="ECO:0000313" key="1">
    <source>
        <dbReference type="EMBL" id="GJU08221.1"/>
    </source>
</evidence>
<comment type="caution">
    <text evidence="1">The sequence shown here is derived from an EMBL/GenBank/DDBJ whole genome shotgun (WGS) entry which is preliminary data.</text>
</comment>
<dbReference type="EMBL" id="BQNB010021611">
    <property type="protein sequence ID" value="GJU08221.1"/>
    <property type="molecule type" value="Genomic_DNA"/>
</dbReference>
<gene>
    <name evidence="1" type="ORF">Tco_1124651</name>
</gene>